<organism evidence="2 3">
    <name type="scientific">Phialemonium atrogriseum</name>
    <dbReference type="NCBI Taxonomy" id="1093897"/>
    <lineage>
        <taxon>Eukaryota</taxon>
        <taxon>Fungi</taxon>
        <taxon>Dikarya</taxon>
        <taxon>Ascomycota</taxon>
        <taxon>Pezizomycotina</taxon>
        <taxon>Sordariomycetes</taxon>
        <taxon>Sordariomycetidae</taxon>
        <taxon>Cephalothecales</taxon>
        <taxon>Cephalothecaceae</taxon>
        <taxon>Phialemonium</taxon>
    </lineage>
</organism>
<evidence type="ECO:0000256" key="1">
    <source>
        <dbReference type="SAM" id="MobiDB-lite"/>
    </source>
</evidence>
<dbReference type="RefSeq" id="XP_060284135.1">
    <property type="nucleotide sequence ID" value="XM_060431034.1"/>
</dbReference>
<sequence>MNQVDSCQVLPHEIQHSALLQLLSNSLILGHTAPYLPVADVLNLAATSRAFRYLIYDTPQVFRRLDLTPCKTAQFEIDGIDHGGETWRNVQVDENLTEDEFYSGPLRGIFSNLRRLNILRDIQVLVLDGLSVTADLVHDILTDASYSVRILSLRECKHLNERKLRGALQYACRASRPEGTPRLKGLYIFGKKADQPAAPAPPAPAPTPAAPSRPIPAAVGPAWNARSQQALAASSPPAAAAADADAEPWYGRRGWQLDGCRPVNPDWAQTLVACDGVIAFDAVLCTGPRHLNSRAWGAAVDVDGARSAAGPPDVPQWGVAVYSLGGCAGCGCAPEGWTVWGNGGGGGEEEGCGRGERRDSNGSSSSSAGTSAEIGRFPLLRHAPLHSANVKVAMCPSGQALNPRGLGGRYKAGEAVARFIPRCAACLRDRYCTACHRWWCESCYAGPWAQVPRGADPGGDVVGGGGFIGAGGANATNNNGDPKHKVRDGLCYVGGRCWIERFQMEVVRDV</sequence>
<feature type="region of interest" description="Disordered" evidence="1">
    <location>
        <begin position="194"/>
        <end position="219"/>
    </location>
</feature>
<evidence type="ECO:0000313" key="3">
    <source>
        <dbReference type="Proteomes" id="UP001244011"/>
    </source>
</evidence>
<dbReference type="CDD" id="cd09917">
    <property type="entry name" value="F-box_SF"/>
    <property type="match status" value="1"/>
</dbReference>
<name>A0AAJ0FHN8_9PEZI</name>
<proteinExistence type="predicted"/>
<keyword evidence="3" id="KW-1185">Reference proteome</keyword>
<dbReference type="Proteomes" id="UP001244011">
    <property type="component" value="Unassembled WGS sequence"/>
</dbReference>
<dbReference type="AlphaFoldDB" id="A0AAJ0FHN8"/>
<evidence type="ECO:0000313" key="2">
    <source>
        <dbReference type="EMBL" id="KAK1767922.1"/>
    </source>
</evidence>
<protein>
    <recommendedName>
        <fullName evidence="4">F-box domain-containing protein</fullName>
    </recommendedName>
</protein>
<feature type="compositionally biased region" description="Pro residues" evidence="1">
    <location>
        <begin position="198"/>
        <end position="214"/>
    </location>
</feature>
<feature type="region of interest" description="Disordered" evidence="1">
    <location>
        <begin position="344"/>
        <end position="371"/>
    </location>
</feature>
<gene>
    <name evidence="2" type="ORF">QBC33DRAFT_578104</name>
</gene>
<feature type="compositionally biased region" description="Low complexity" evidence="1">
    <location>
        <begin position="361"/>
        <end position="371"/>
    </location>
</feature>
<accession>A0AAJ0FHN8</accession>
<dbReference type="EMBL" id="MU839007">
    <property type="protein sequence ID" value="KAK1767922.1"/>
    <property type="molecule type" value="Genomic_DNA"/>
</dbReference>
<dbReference type="SUPFAM" id="SSF81383">
    <property type="entry name" value="F-box domain"/>
    <property type="match status" value="1"/>
</dbReference>
<dbReference type="GeneID" id="85314221"/>
<comment type="caution">
    <text evidence="2">The sequence shown here is derived from an EMBL/GenBank/DDBJ whole genome shotgun (WGS) entry which is preliminary data.</text>
</comment>
<dbReference type="InterPro" id="IPR036047">
    <property type="entry name" value="F-box-like_dom_sf"/>
</dbReference>
<feature type="compositionally biased region" description="Basic and acidic residues" evidence="1">
    <location>
        <begin position="351"/>
        <end position="360"/>
    </location>
</feature>
<evidence type="ECO:0008006" key="4">
    <source>
        <dbReference type="Google" id="ProtNLM"/>
    </source>
</evidence>
<reference evidence="2" key="1">
    <citation type="submission" date="2023-06" db="EMBL/GenBank/DDBJ databases">
        <title>Genome-scale phylogeny and comparative genomics of the fungal order Sordariales.</title>
        <authorList>
            <consortium name="Lawrence Berkeley National Laboratory"/>
            <person name="Hensen N."/>
            <person name="Bonometti L."/>
            <person name="Westerberg I."/>
            <person name="Brannstrom I.O."/>
            <person name="Guillou S."/>
            <person name="Cros-Aarteil S."/>
            <person name="Calhoun S."/>
            <person name="Haridas S."/>
            <person name="Kuo A."/>
            <person name="Mondo S."/>
            <person name="Pangilinan J."/>
            <person name="Riley R."/>
            <person name="Labutti K."/>
            <person name="Andreopoulos B."/>
            <person name="Lipzen A."/>
            <person name="Chen C."/>
            <person name="Yanf M."/>
            <person name="Daum C."/>
            <person name="Ng V."/>
            <person name="Clum A."/>
            <person name="Steindorff A."/>
            <person name="Ohm R."/>
            <person name="Martin F."/>
            <person name="Silar P."/>
            <person name="Natvig D."/>
            <person name="Lalanne C."/>
            <person name="Gautier V."/>
            <person name="Ament-Velasquez S.L."/>
            <person name="Kruys A."/>
            <person name="Hutchinson M.I."/>
            <person name="Powell A.J."/>
            <person name="Barry K."/>
            <person name="Miller A.N."/>
            <person name="Grigoriev I.V."/>
            <person name="Debuchy R."/>
            <person name="Gladieux P."/>
            <person name="Thoren M.H."/>
            <person name="Johannesson H."/>
        </authorList>
    </citation>
    <scope>NUCLEOTIDE SEQUENCE</scope>
    <source>
        <strain evidence="2">8032-3</strain>
    </source>
</reference>